<dbReference type="Proteomes" id="UP000289429">
    <property type="component" value="Segment"/>
</dbReference>
<name>A0A2R4SUF2_9VIRU</name>
<evidence type="ECO:0000256" key="1">
    <source>
        <dbReference type="ARBA" id="ARBA00022484"/>
    </source>
</evidence>
<dbReference type="InterPro" id="IPR008686">
    <property type="entry name" value="RNA_pol_mitovir"/>
</dbReference>
<keyword evidence="2" id="KW-0808">Transferase</keyword>
<dbReference type="GeneID" id="41702040"/>
<dbReference type="Pfam" id="PF05919">
    <property type="entry name" value="Mitovir_RNA_pol"/>
    <property type="match status" value="1"/>
</dbReference>
<keyword evidence="5" id="KW-1185">Reference proteome</keyword>
<evidence type="ECO:0000313" key="5">
    <source>
        <dbReference type="Proteomes" id="UP000289429"/>
    </source>
</evidence>
<evidence type="ECO:0000256" key="3">
    <source>
        <dbReference type="ARBA" id="ARBA00022695"/>
    </source>
</evidence>
<evidence type="ECO:0000256" key="2">
    <source>
        <dbReference type="ARBA" id="ARBA00022679"/>
    </source>
</evidence>
<organism evidence="4 5">
    <name type="scientific">Leptosphaeria biglobosa mitovirus 1</name>
    <dbReference type="NCBI Taxonomy" id="2163916"/>
    <lineage>
        <taxon>Viruses</taxon>
        <taxon>Riboviria</taxon>
        <taxon>Orthornavirae</taxon>
        <taxon>Lenarviricota</taxon>
        <taxon>Howeltoviricetes</taxon>
        <taxon>Cryppavirales</taxon>
        <taxon>Mitoviridae</taxon>
        <taxon>Unuamitovirus</taxon>
        <taxon>Unuamitovirus lebi1</taxon>
    </lineage>
</organism>
<keyword evidence="3" id="KW-0548">Nucleotidyltransferase</keyword>
<dbReference type="RefSeq" id="YP_009553599.1">
    <property type="nucleotide sequence ID" value="NC_040819.1"/>
</dbReference>
<keyword evidence="1 4" id="KW-0696">RNA-directed RNA polymerase</keyword>
<accession>A0A2R4SUF2</accession>
<protein>
    <submittedName>
        <fullName evidence="4">RNA-dependent RNA polymerase</fullName>
    </submittedName>
</protein>
<dbReference type="PANTHER" id="PTHR34456:SF9">
    <property type="entry name" value="MITOVIRUS RNA-DEPENDENT RNA POLYMERASE"/>
    <property type="match status" value="1"/>
</dbReference>
<dbReference type="SUPFAM" id="SSF56672">
    <property type="entry name" value="DNA/RNA polymerases"/>
    <property type="match status" value="1"/>
</dbReference>
<dbReference type="GO" id="GO:0003968">
    <property type="term" value="F:RNA-directed RNA polymerase activity"/>
    <property type="evidence" value="ECO:0007669"/>
    <property type="project" value="UniProtKB-KW"/>
</dbReference>
<dbReference type="EMBL" id="MG659316">
    <property type="protein sequence ID" value="AVZ65960.1"/>
    <property type="molecule type" value="Genomic_RNA"/>
</dbReference>
<sequence length="756" mass="88777">MSLLFKILITMKQNNYLILERLLKSLFKIDCFAIVHQYLNYIDRMREKNGLAYTIKHMKVVKLHITRFICNKPLKSNSNYVSLDKDYFPSRFLYLKRFCKTNPDLVLTLLSYTRALTPNKRETNARNVDISSITNPYKGKDYTIPIWFIKDFINHHGLSLSKPVYSNSDHYLSIKGSPNGKSSISSLWSVASHNENTLEYIRTITGEFFKEISNYYTKIVLDYSHLIDNNKKILGKLSVVHDPELKERVIAMVDYTTQFTLKPIHNQLLKLLSKFDCDRTFTQDPFHNWQCNSENFHSLDLSAATDRFPIDLQEKLLSYIYDDKDFAKSWRNLLVDRDFIYEQKSIRYSVGQPMGAYTSWAAFTLTHHLVVQWAAKLCGLDHFNQYIILGDDIVIKNNKVANKYITIMTRLGVDISQPKTHVSNDTYEFAKRWIQKGREISGLSLKGILNNFKNKHVVYMNIFNYYLRRPHLDIDLLNLIGNLYEGIRVSNRIKSKNTIIKLLYDFHHSIRFSFNLLSYEDIRKYLNNKIVIEEFNVWPESLIPYKIREILSYGMVPQAESLKTNISKQMSILRESKDIPIDLLVDWPLTYGFKNHIESMTNLIEGFVNKTSQLLDIISHLRLNNLDGIMKSRLNNQDLLLLDKLWKDSFSRYILALKTEKEEILNSPEDKPKDLVSHIWSMAWASTPVVYKTSFVGLKSFELYLYESFDGLNTDLDYLRLETRVDESSTNIQDRIHSFVYDSIKNNKHINWDEFK</sequence>
<reference evidence="4 5" key="1">
    <citation type="submission" date="2017-12" db="EMBL/GenBank/DDBJ databases">
        <title>Genome sequence characterisation of a novel mitovirus from the phytopathogenic fungus Leptosphaeria biglobosa.</title>
        <authorList>
            <person name="Yong W."/>
        </authorList>
    </citation>
    <scope>NUCLEOTIDE SEQUENCE [LARGE SCALE GENOMIC DNA]</scope>
</reference>
<evidence type="ECO:0000313" key="4">
    <source>
        <dbReference type="EMBL" id="AVZ65960.1"/>
    </source>
</evidence>
<dbReference type="KEGG" id="vg:41702040"/>
<dbReference type="InterPro" id="IPR043502">
    <property type="entry name" value="DNA/RNA_pol_sf"/>
</dbReference>
<dbReference type="PANTHER" id="PTHR34456">
    <property type="entry name" value="MITOVIRUS RNA-DEPENDENT RNA POLYMERASE"/>
    <property type="match status" value="1"/>
</dbReference>
<proteinExistence type="predicted"/>
<dbReference type="OrthoDB" id="14837at10239"/>